<dbReference type="AlphaFoldDB" id="A0AAD9VLC5"/>
<feature type="non-terminal residue" evidence="1">
    <location>
        <position position="62"/>
    </location>
</feature>
<organism evidence="1 2">
    <name type="scientific">Odynerus spinipes</name>
    <dbReference type="NCBI Taxonomy" id="1348599"/>
    <lineage>
        <taxon>Eukaryota</taxon>
        <taxon>Metazoa</taxon>
        <taxon>Ecdysozoa</taxon>
        <taxon>Arthropoda</taxon>
        <taxon>Hexapoda</taxon>
        <taxon>Insecta</taxon>
        <taxon>Pterygota</taxon>
        <taxon>Neoptera</taxon>
        <taxon>Endopterygota</taxon>
        <taxon>Hymenoptera</taxon>
        <taxon>Apocrita</taxon>
        <taxon>Aculeata</taxon>
        <taxon>Vespoidea</taxon>
        <taxon>Vespidae</taxon>
        <taxon>Eumeninae</taxon>
        <taxon>Odynerus</taxon>
    </lineage>
</organism>
<protein>
    <submittedName>
        <fullName evidence="1">Uncharacterized protein</fullName>
    </submittedName>
</protein>
<accession>A0AAD9VLC5</accession>
<dbReference type="EMBL" id="JAIFRP010000167">
    <property type="protein sequence ID" value="KAK2578793.1"/>
    <property type="molecule type" value="Genomic_DNA"/>
</dbReference>
<reference evidence="1" key="1">
    <citation type="submission" date="2021-08" db="EMBL/GenBank/DDBJ databases">
        <authorList>
            <person name="Misof B."/>
            <person name="Oliver O."/>
            <person name="Podsiadlowski L."/>
            <person name="Donath A."/>
            <person name="Peters R."/>
            <person name="Mayer C."/>
            <person name="Rust J."/>
            <person name="Gunkel S."/>
            <person name="Lesny P."/>
            <person name="Martin S."/>
            <person name="Oeyen J.P."/>
            <person name="Petersen M."/>
            <person name="Panagiotis P."/>
            <person name="Wilbrandt J."/>
            <person name="Tanja T."/>
        </authorList>
    </citation>
    <scope>NUCLEOTIDE SEQUENCE</scope>
    <source>
        <strain evidence="1">GBR_01_08_01A</strain>
        <tissue evidence="1">Thorax + abdomen</tissue>
    </source>
</reference>
<gene>
    <name evidence="1" type="ORF">KPH14_012639</name>
</gene>
<reference evidence="1" key="2">
    <citation type="journal article" date="2023" name="Commun. Biol.">
        <title>Intrasexual cuticular hydrocarbon dimorphism in a wasp sheds light on hydrocarbon biosynthesis genes in Hymenoptera.</title>
        <authorList>
            <person name="Moris V.C."/>
            <person name="Podsiadlowski L."/>
            <person name="Martin S."/>
            <person name="Oeyen J.P."/>
            <person name="Donath A."/>
            <person name="Petersen M."/>
            <person name="Wilbrandt J."/>
            <person name="Misof B."/>
            <person name="Liedtke D."/>
            <person name="Thamm M."/>
            <person name="Scheiner R."/>
            <person name="Schmitt T."/>
            <person name="Niehuis O."/>
        </authorList>
    </citation>
    <scope>NUCLEOTIDE SEQUENCE</scope>
    <source>
        <strain evidence="1">GBR_01_08_01A</strain>
    </source>
</reference>
<proteinExistence type="predicted"/>
<evidence type="ECO:0000313" key="2">
    <source>
        <dbReference type="Proteomes" id="UP001258017"/>
    </source>
</evidence>
<evidence type="ECO:0000313" key="1">
    <source>
        <dbReference type="EMBL" id="KAK2578793.1"/>
    </source>
</evidence>
<comment type="caution">
    <text evidence="1">The sequence shown here is derived from an EMBL/GenBank/DDBJ whole genome shotgun (WGS) entry which is preliminary data.</text>
</comment>
<keyword evidence="2" id="KW-1185">Reference proteome</keyword>
<sequence length="62" mass="7359">MVTRLGSYLYEELLLRPRRFRRPSLRAPNCMLKTVLYKGSNLSRDSVTRLGVYLFEELLLRP</sequence>
<name>A0AAD9VLC5_9HYME</name>
<dbReference type="Proteomes" id="UP001258017">
    <property type="component" value="Unassembled WGS sequence"/>
</dbReference>